<feature type="domain" description="CCHC-type" evidence="3">
    <location>
        <begin position="267"/>
        <end position="280"/>
    </location>
</feature>
<keyword evidence="1" id="KW-0862">Zinc</keyword>
<proteinExistence type="predicted"/>
<keyword evidence="1" id="KW-0479">Metal-binding</keyword>
<dbReference type="EMBL" id="ASHM01092627">
    <property type="protein sequence ID" value="PNX64294.1"/>
    <property type="molecule type" value="Genomic_DNA"/>
</dbReference>
<name>A0A2K3KDD1_TRIPR</name>
<dbReference type="GO" id="GO:0003676">
    <property type="term" value="F:nucleic acid binding"/>
    <property type="evidence" value="ECO:0007669"/>
    <property type="project" value="InterPro"/>
</dbReference>
<dbReference type="AlphaFoldDB" id="A0A2K3KDD1"/>
<dbReference type="PANTHER" id="PTHR47481">
    <property type="match status" value="1"/>
</dbReference>
<dbReference type="InterPro" id="IPR001878">
    <property type="entry name" value="Znf_CCHC"/>
</dbReference>
<evidence type="ECO:0000313" key="4">
    <source>
        <dbReference type="EMBL" id="PNX64294.1"/>
    </source>
</evidence>
<comment type="caution">
    <text evidence="4">The sequence shown here is derived from an EMBL/GenBank/DDBJ whole genome shotgun (WGS) entry which is preliminary data.</text>
</comment>
<gene>
    <name evidence="4" type="ORF">L195_g053944</name>
</gene>
<organism evidence="4 5">
    <name type="scientific">Trifolium pratense</name>
    <name type="common">Red clover</name>
    <dbReference type="NCBI Taxonomy" id="57577"/>
    <lineage>
        <taxon>Eukaryota</taxon>
        <taxon>Viridiplantae</taxon>
        <taxon>Streptophyta</taxon>
        <taxon>Embryophyta</taxon>
        <taxon>Tracheophyta</taxon>
        <taxon>Spermatophyta</taxon>
        <taxon>Magnoliopsida</taxon>
        <taxon>eudicotyledons</taxon>
        <taxon>Gunneridae</taxon>
        <taxon>Pentapetalae</taxon>
        <taxon>rosids</taxon>
        <taxon>fabids</taxon>
        <taxon>Fabales</taxon>
        <taxon>Fabaceae</taxon>
        <taxon>Papilionoideae</taxon>
        <taxon>50 kb inversion clade</taxon>
        <taxon>NPAAA clade</taxon>
        <taxon>Hologalegina</taxon>
        <taxon>IRL clade</taxon>
        <taxon>Trifolieae</taxon>
        <taxon>Trifolium</taxon>
    </lineage>
</organism>
<feature type="region of interest" description="Disordered" evidence="2">
    <location>
        <begin position="239"/>
        <end position="259"/>
    </location>
</feature>
<protein>
    <recommendedName>
        <fullName evidence="3">CCHC-type domain-containing protein</fullName>
    </recommendedName>
</protein>
<sequence length="288" mass="32046">FSSILMAASNTPQLKLVEFNTQTHLPIKLNSKNYPAWYKQINSLLIAHDLEGYVTGATPCPSATVGTGDSTSPNPAFSLWVRQDKLLYIALLGSCGPEAISVMSSADTSRDAWLALQRAFSNRSRSRIMSLKERLNSISKGTSSVSAYLQTIRSIADELTLIGNPVDDMDLVIHTLNGLGPSFKEFTASIRTRDTHILFNDLYDKLVDFEMFLQRDENLTITPPMTANYAHRHQNNYERGQNFTRSPSNSAAPKNKKATTSDEQVTCQFCGKDGHIAKNCYQIRGFPR</sequence>
<evidence type="ECO:0000313" key="5">
    <source>
        <dbReference type="Proteomes" id="UP000236291"/>
    </source>
</evidence>
<accession>A0A2K3KDD1</accession>
<dbReference type="SMART" id="SM00343">
    <property type="entry name" value="ZnF_C2HC"/>
    <property type="match status" value="1"/>
</dbReference>
<dbReference type="InterPro" id="IPR036875">
    <property type="entry name" value="Znf_CCHC_sf"/>
</dbReference>
<dbReference type="Proteomes" id="UP000236291">
    <property type="component" value="Unassembled WGS sequence"/>
</dbReference>
<dbReference type="GO" id="GO:0008270">
    <property type="term" value="F:zinc ion binding"/>
    <property type="evidence" value="ECO:0007669"/>
    <property type="project" value="UniProtKB-KW"/>
</dbReference>
<feature type="non-terminal residue" evidence="4">
    <location>
        <position position="288"/>
    </location>
</feature>
<feature type="non-terminal residue" evidence="4">
    <location>
        <position position="1"/>
    </location>
</feature>
<evidence type="ECO:0000256" key="2">
    <source>
        <dbReference type="SAM" id="MobiDB-lite"/>
    </source>
</evidence>
<dbReference type="STRING" id="57577.A0A2K3KDD1"/>
<evidence type="ECO:0000259" key="3">
    <source>
        <dbReference type="PROSITE" id="PS50158"/>
    </source>
</evidence>
<dbReference type="PROSITE" id="PS50158">
    <property type="entry name" value="ZF_CCHC"/>
    <property type="match status" value="1"/>
</dbReference>
<dbReference type="Pfam" id="PF14223">
    <property type="entry name" value="Retrotran_gag_2"/>
    <property type="match status" value="1"/>
</dbReference>
<keyword evidence="1" id="KW-0863">Zinc-finger</keyword>
<reference evidence="4 5" key="2">
    <citation type="journal article" date="2017" name="Front. Plant Sci.">
        <title>Gene Classification and Mining of Molecular Markers Useful in Red Clover (Trifolium pratense) Breeding.</title>
        <authorList>
            <person name="Istvanek J."/>
            <person name="Dluhosova J."/>
            <person name="Dluhos P."/>
            <person name="Patkova L."/>
            <person name="Nedelnik J."/>
            <person name="Repkova J."/>
        </authorList>
    </citation>
    <scope>NUCLEOTIDE SEQUENCE [LARGE SCALE GENOMIC DNA]</scope>
    <source>
        <strain evidence="5">cv. Tatra</strain>
        <tissue evidence="4">Young leaves</tissue>
    </source>
</reference>
<reference evidence="4 5" key="1">
    <citation type="journal article" date="2014" name="Am. J. Bot.">
        <title>Genome assembly and annotation for red clover (Trifolium pratense; Fabaceae).</title>
        <authorList>
            <person name="Istvanek J."/>
            <person name="Jaros M."/>
            <person name="Krenek A."/>
            <person name="Repkova J."/>
        </authorList>
    </citation>
    <scope>NUCLEOTIDE SEQUENCE [LARGE SCALE GENOMIC DNA]</scope>
    <source>
        <strain evidence="5">cv. Tatra</strain>
        <tissue evidence="4">Young leaves</tissue>
    </source>
</reference>
<evidence type="ECO:0000256" key="1">
    <source>
        <dbReference type="PROSITE-ProRule" id="PRU00047"/>
    </source>
</evidence>
<dbReference type="SUPFAM" id="SSF57756">
    <property type="entry name" value="Retrovirus zinc finger-like domains"/>
    <property type="match status" value="1"/>
</dbReference>
<dbReference type="PANTHER" id="PTHR47481:SF9">
    <property type="entry name" value="RETROTRANSPOSON GAG DOMAIN-CONTAINING PROTEIN"/>
    <property type="match status" value="1"/>
</dbReference>
<feature type="compositionally biased region" description="Polar residues" evidence="2">
    <location>
        <begin position="239"/>
        <end position="252"/>
    </location>
</feature>